<proteinExistence type="predicted"/>
<keyword evidence="1" id="KW-0812">Transmembrane</keyword>
<protein>
    <recommendedName>
        <fullName evidence="4">Pilus assembly protein Flp/PilA</fullName>
    </recommendedName>
</protein>
<dbReference type="RefSeq" id="WP_188428492.1">
    <property type="nucleotide sequence ID" value="NZ_BAABKH010000005.1"/>
</dbReference>
<keyword evidence="1" id="KW-0472">Membrane</keyword>
<keyword evidence="1" id="KW-1133">Transmembrane helix</keyword>
<name>A0A917BHF7_9MICO</name>
<organism evidence="2 3">
    <name type="scientific">Ornithinimicrobium tianjinense</name>
    <dbReference type="NCBI Taxonomy" id="1195761"/>
    <lineage>
        <taxon>Bacteria</taxon>
        <taxon>Bacillati</taxon>
        <taxon>Actinomycetota</taxon>
        <taxon>Actinomycetes</taxon>
        <taxon>Micrococcales</taxon>
        <taxon>Ornithinimicrobiaceae</taxon>
        <taxon>Ornithinimicrobium</taxon>
    </lineage>
</organism>
<gene>
    <name evidence="2" type="ORF">GCM10011366_10460</name>
</gene>
<dbReference type="Proteomes" id="UP000605670">
    <property type="component" value="Unassembled WGS sequence"/>
</dbReference>
<dbReference type="AlphaFoldDB" id="A0A917BHF7"/>
<reference evidence="2" key="2">
    <citation type="submission" date="2020-09" db="EMBL/GenBank/DDBJ databases">
        <authorList>
            <person name="Sun Q."/>
            <person name="Zhou Y."/>
        </authorList>
    </citation>
    <scope>NUCLEOTIDE SEQUENCE</scope>
    <source>
        <strain evidence="2">CGMCC 1.12160</strain>
    </source>
</reference>
<accession>A0A917BHF7</accession>
<reference evidence="2" key="1">
    <citation type="journal article" date="2014" name="Int. J. Syst. Evol. Microbiol.">
        <title>Complete genome sequence of Corynebacterium casei LMG S-19264T (=DSM 44701T), isolated from a smear-ripened cheese.</title>
        <authorList>
            <consortium name="US DOE Joint Genome Institute (JGI-PGF)"/>
            <person name="Walter F."/>
            <person name="Albersmeier A."/>
            <person name="Kalinowski J."/>
            <person name="Ruckert C."/>
        </authorList>
    </citation>
    <scope>NUCLEOTIDE SEQUENCE</scope>
    <source>
        <strain evidence="2">CGMCC 1.12160</strain>
    </source>
</reference>
<comment type="caution">
    <text evidence="2">The sequence shown here is derived from an EMBL/GenBank/DDBJ whole genome shotgun (WGS) entry which is preliminary data.</text>
</comment>
<feature type="transmembrane region" description="Helical" evidence="1">
    <location>
        <begin position="21"/>
        <end position="45"/>
    </location>
</feature>
<keyword evidence="3" id="KW-1185">Reference proteome</keyword>
<evidence type="ECO:0000313" key="3">
    <source>
        <dbReference type="Proteomes" id="UP000605670"/>
    </source>
</evidence>
<evidence type="ECO:0000256" key="1">
    <source>
        <dbReference type="SAM" id="Phobius"/>
    </source>
</evidence>
<evidence type="ECO:0000313" key="2">
    <source>
        <dbReference type="EMBL" id="GGF44626.1"/>
    </source>
</evidence>
<evidence type="ECO:0008006" key="4">
    <source>
        <dbReference type="Google" id="ProtNLM"/>
    </source>
</evidence>
<sequence length="65" mass="6712">MAAVFYALSTLKSQFGDKERGAGVVEYALVIGGISIVLVLGAVALNTGLVTVWNEIGAYLASLIP</sequence>
<dbReference type="EMBL" id="BMEM01000001">
    <property type="protein sequence ID" value="GGF44626.1"/>
    <property type="molecule type" value="Genomic_DNA"/>
</dbReference>